<evidence type="ECO:0000256" key="1">
    <source>
        <dbReference type="ARBA" id="ARBA00004651"/>
    </source>
</evidence>
<reference evidence="9 10" key="1">
    <citation type="submission" date="2023-06" db="EMBL/GenBank/DDBJ databases">
        <title>Black Yeasts Isolated from many extreme environments.</title>
        <authorList>
            <person name="Coleine C."/>
            <person name="Stajich J.E."/>
            <person name="Selbmann L."/>
        </authorList>
    </citation>
    <scope>NUCLEOTIDE SEQUENCE [LARGE SCALE GENOMIC DNA]</scope>
    <source>
        <strain evidence="9 10">CCFEE 5887</strain>
    </source>
</reference>
<dbReference type="Gene3D" id="1.50.10.150">
    <property type="entry name" value="Voltage-dependent anion channel"/>
    <property type="match status" value="1"/>
</dbReference>
<evidence type="ECO:0000256" key="5">
    <source>
        <dbReference type="ARBA" id="ARBA00022692"/>
    </source>
</evidence>
<proteinExistence type="inferred from homology"/>
<feature type="transmembrane region" description="Helical" evidence="8">
    <location>
        <begin position="70"/>
        <end position="89"/>
    </location>
</feature>
<dbReference type="GO" id="GO:0000319">
    <property type="term" value="F:sulfite transmembrane transporter activity"/>
    <property type="evidence" value="ECO:0007669"/>
    <property type="project" value="TreeGrafter"/>
</dbReference>
<keyword evidence="5 8" id="KW-0812">Transmembrane</keyword>
<keyword evidence="3" id="KW-0813">Transport</keyword>
<dbReference type="InterPro" id="IPR004695">
    <property type="entry name" value="SLAC1/Mae1/Ssu1/TehA"/>
</dbReference>
<evidence type="ECO:0000313" key="9">
    <source>
        <dbReference type="EMBL" id="KAK5534593.1"/>
    </source>
</evidence>
<name>A0AAV9Q5Y9_9PEZI</name>
<protein>
    <submittedName>
        <fullName evidence="9">Plasma membrane sulfite pump involved in sulfite metabolism</fullName>
    </submittedName>
</protein>
<organism evidence="9 10">
    <name type="scientific">Vermiconidia calcicola</name>
    <dbReference type="NCBI Taxonomy" id="1690605"/>
    <lineage>
        <taxon>Eukaryota</taxon>
        <taxon>Fungi</taxon>
        <taxon>Dikarya</taxon>
        <taxon>Ascomycota</taxon>
        <taxon>Pezizomycotina</taxon>
        <taxon>Dothideomycetes</taxon>
        <taxon>Dothideomycetidae</taxon>
        <taxon>Mycosphaerellales</taxon>
        <taxon>Extremaceae</taxon>
        <taxon>Vermiconidia</taxon>
    </lineage>
</organism>
<keyword evidence="7 8" id="KW-0472">Membrane</keyword>
<feature type="transmembrane region" description="Helical" evidence="8">
    <location>
        <begin position="101"/>
        <end position="122"/>
    </location>
</feature>
<comment type="similarity">
    <text evidence="2">Belongs to the tellurite-resistance/dicarboxylate transporter (TDT) family.</text>
</comment>
<gene>
    <name evidence="9" type="primary">SSU1_4</name>
    <name evidence="9" type="ORF">LTR25_006625</name>
</gene>
<dbReference type="Proteomes" id="UP001345827">
    <property type="component" value="Unassembled WGS sequence"/>
</dbReference>
<evidence type="ECO:0000256" key="2">
    <source>
        <dbReference type="ARBA" id="ARBA00008566"/>
    </source>
</evidence>
<evidence type="ECO:0000256" key="4">
    <source>
        <dbReference type="ARBA" id="ARBA00022475"/>
    </source>
</evidence>
<evidence type="ECO:0000256" key="6">
    <source>
        <dbReference type="ARBA" id="ARBA00022989"/>
    </source>
</evidence>
<sequence>MVHSAHGDRRMYATPCHFPYPAGWLKTIAYIFWIADICIFAFFMTLGLLRVMMYPQVAKGVVDDFSQTSYLGAVAVAFETIILGIVSFYSHHQAAMYVAEVMYWIAAAMSLFVAFGGVFFMYRRQQQHSFSDINGAWFLTFIPLIVDSTVGGAISPCLAYKNSVTLLVTSFLM</sequence>
<dbReference type="EMBL" id="JAXLQG010000011">
    <property type="protein sequence ID" value="KAK5534593.1"/>
    <property type="molecule type" value="Genomic_DNA"/>
</dbReference>
<feature type="transmembrane region" description="Helical" evidence="8">
    <location>
        <begin position="28"/>
        <end position="49"/>
    </location>
</feature>
<keyword evidence="10" id="KW-1185">Reference proteome</keyword>
<dbReference type="GO" id="GO:0005886">
    <property type="term" value="C:plasma membrane"/>
    <property type="evidence" value="ECO:0007669"/>
    <property type="project" value="UniProtKB-SubCell"/>
</dbReference>
<dbReference type="PANTHER" id="PTHR31686:SF1">
    <property type="entry name" value="SULFITE EFFLUX PUMP SSU1"/>
    <property type="match status" value="1"/>
</dbReference>
<keyword evidence="4" id="KW-1003">Cell membrane</keyword>
<keyword evidence="6 8" id="KW-1133">Transmembrane helix</keyword>
<evidence type="ECO:0000313" key="10">
    <source>
        <dbReference type="Proteomes" id="UP001345827"/>
    </source>
</evidence>
<comment type="subcellular location">
    <subcellularLocation>
        <location evidence="1">Cell membrane</location>
        <topology evidence="1">Multi-pass membrane protein</topology>
    </subcellularLocation>
</comment>
<comment type="caution">
    <text evidence="9">The sequence shown here is derived from an EMBL/GenBank/DDBJ whole genome shotgun (WGS) entry which is preliminary data.</text>
</comment>
<evidence type="ECO:0000256" key="7">
    <source>
        <dbReference type="ARBA" id="ARBA00023136"/>
    </source>
</evidence>
<dbReference type="InterPro" id="IPR038665">
    <property type="entry name" value="Voltage-dep_anion_channel_sf"/>
</dbReference>
<dbReference type="InterPro" id="IPR051629">
    <property type="entry name" value="Sulfite_efflux_TDT"/>
</dbReference>
<dbReference type="Pfam" id="PF03595">
    <property type="entry name" value="SLAC1"/>
    <property type="match status" value="1"/>
</dbReference>
<evidence type="ECO:0000256" key="3">
    <source>
        <dbReference type="ARBA" id="ARBA00022448"/>
    </source>
</evidence>
<accession>A0AAV9Q5Y9</accession>
<dbReference type="AlphaFoldDB" id="A0AAV9Q5Y9"/>
<dbReference type="PANTHER" id="PTHR31686">
    <property type="match status" value="1"/>
</dbReference>
<evidence type="ECO:0000256" key="8">
    <source>
        <dbReference type="SAM" id="Phobius"/>
    </source>
</evidence>